<dbReference type="EMBL" id="FNID01000061">
    <property type="protein sequence ID" value="SDO14210.1"/>
    <property type="molecule type" value="Genomic_DNA"/>
</dbReference>
<accession>A0A1H0H547</accession>
<name>A0A1H0H547_9FIRM</name>
<dbReference type="SUPFAM" id="SSF88659">
    <property type="entry name" value="Sigma3 and sigma4 domains of RNA polymerase sigma factors"/>
    <property type="match status" value="1"/>
</dbReference>
<evidence type="ECO:0000313" key="2">
    <source>
        <dbReference type="Proteomes" id="UP000199182"/>
    </source>
</evidence>
<organism evidence="1 2">
    <name type="scientific">Acetanaerobacterium elongatum</name>
    <dbReference type="NCBI Taxonomy" id="258515"/>
    <lineage>
        <taxon>Bacteria</taxon>
        <taxon>Bacillati</taxon>
        <taxon>Bacillota</taxon>
        <taxon>Clostridia</taxon>
        <taxon>Eubacteriales</taxon>
        <taxon>Oscillospiraceae</taxon>
        <taxon>Acetanaerobacterium</taxon>
    </lineage>
</organism>
<dbReference type="Proteomes" id="UP000199182">
    <property type="component" value="Unassembled WGS sequence"/>
</dbReference>
<evidence type="ECO:0008006" key="3">
    <source>
        <dbReference type="Google" id="ProtNLM"/>
    </source>
</evidence>
<proteinExistence type="predicted"/>
<keyword evidence="2" id="KW-1185">Reference proteome</keyword>
<dbReference type="STRING" id="258515.SAMN05192585_1619"/>
<dbReference type="RefSeq" id="WP_092643736.1">
    <property type="nucleotide sequence ID" value="NZ_FNID01000061.1"/>
</dbReference>
<dbReference type="InterPro" id="IPR013324">
    <property type="entry name" value="RNA_pol_sigma_r3/r4-like"/>
</dbReference>
<reference evidence="1 2" key="1">
    <citation type="submission" date="2016-10" db="EMBL/GenBank/DDBJ databases">
        <authorList>
            <person name="de Groot N.N."/>
        </authorList>
    </citation>
    <scope>NUCLEOTIDE SEQUENCE [LARGE SCALE GENOMIC DNA]</scope>
    <source>
        <strain evidence="1 2">CGMCC 1.5012</strain>
    </source>
</reference>
<protein>
    <recommendedName>
        <fullName evidence="3">RNA polymerase sigma factor, sigma-70 family</fullName>
    </recommendedName>
</protein>
<dbReference type="OrthoDB" id="2449942at2"/>
<sequence length="182" mass="21615">MDDNIFNLIVAAQQHKGEALEKLLHQFTPLLKKYARMLQYEDAFYDLQADFIGLITTLHIENMQHKEDKFLVSYFKNTVYSDYVRISKIYKRYRQTHLLECDMSPDEFANIDIIAVTYDNYDSLLLNDLQHILNRKEFEVIYLCYFLNLTPNRVALLKRVSCQAVNKARRHAIDKLKKELLS</sequence>
<evidence type="ECO:0000313" key="1">
    <source>
        <dbReference type="EMBL" id="SDO14210.1"/>
    </source>
</evidence>
<dbReference type="AlphaFoldDB" id="A0A1H0H547"/>
<gene>
    <name evidence="1" type="ORF">SAMN05192585_1619</name>
</gene>